<reference evidence="1 2" key="1">
    <citation type="journal article" date="2008" name="BMC Genomics">
        <title>Acidithiobacillus ferrooxidans metabolism: from genome sequence to industrial applications.</title>
        <authorList>
            <person name="Valdes J."/>
            <person name="Pedroso I."/>
            <person name="Quatrini R."/>
            <person name="Dodson R.J."/>
            <person name="Tettelin H."/>
            <person name="Blake R.II."/>
            <person name="Eisen J.A."/>
            <person name="Holmes D.S."/>
        </authorList>
    </citation>
    <scope>NUCLEOTIDE SEQUENCE [LARGE SCALE GENOMIC DNA]</scope>
    <source>
        <strain evidence="2">ATCC 23270 / DSM 14882 / CIP 104768 / NCIMB 8455</strain>
    </source>
</reference>
<dbReference type="KEGG" id="afr:AFE_2396"/>
<accession>B7J6F8</accession>
<proteinExistence type="predicted"/>
<keyword evidence="2" id="KW-1185">Reference proteome</keyword>
<dbReference type="HOGENOM" id="CLU_2949645_0_0_6"/>
<dbReference type="EMBL" id="CP001219">
    <property type="protein sequence ID" value="ACK79568.1"/>
    <property type="molecule type" value="Genomic_DNA"/>
</dbReference>
<sequence length="59" mass="6701">MLEGEEGLTLGALNRATQAWVEREYHRSRHSEIGTTPLAQQKTPRTLAVELEKNRISLI</sequence>
<evidence type="ECO:0008006" key="3">
    <source>
        <dbReference type="Google" id="ProtNLM"/>
    </source>
</evidence>
<evidence type="ECO:0000313" key="2">
    <source>
        <dbReference type="Proteomes" id="UP000001362"/>
    </source>
</evidence>
<evidence type="ECO:0000313" key="1">
    <source>
        <dbReference type="EMBL" id="ACK79568.1"/>
    </source>
</evidence>
<dbReference type="eggNOG" id="COG2801">
    <property type="taxonomic scope" value="Bacteria"/>
</dbReference>
<name>B7J6F8_ACIF2</name>
<protein>
    <recommendedName>
        <fullName evidence="3">Integrase catalytic domain-containing protein</fullName>
    </recommendedName>
</protein>
<dbReference type="AlphaFoldDB" id="B7J6F8"/>
<organism evidence="1 2">
    <name type="scientific">Acidithiobacillus ferrooxidans (strain ATCC 23270 / DSM 14882 / CIP 104768 / NCIMB 8455)</name>
    <name type="common">Ferrobacillus ferrooxidans (strain ATCC 23270)</name>
    <dbReference type="NCBI Taxonomy" id="243159"/>
    <lineage>
        <taxon>Bacteria</taxon>
        <taxon>Pseudomonadati</taxon>
        <taxon>Pseudomonadota</taxon>
        <taxon>Acidithiobacillia</taxon>
        <taxon>Acidithiobacillales</taxon>
        <taxon>Acidithiobacillaceae</taxon>
        <taxon>Acidithiobacillus</taxon>
    </lineage>
</organism>
<dbReference type="PaxDb" id="243159-AFE_2396"/>
<dbReference type="Proteomes" id="UP000001362">
    <property type="component" value="Chromosome"/>
</dbReference>
<gene>
    <name evidence="1" type="ordered locus">AFE_2396</name>
</gene>
<dbReference type="STRING" id="243159.AFE_2396"/>